<dbReference type="EMBL" id="JBHTMX010000018">
    <property type="protein sequence ID" value="MFD1331225.1"/>
    <property type="molecule type" value="Genomic_DNA"/>
</dbReference>
<keyword evidence="1" id="KW-0732">Signal</keyword>
<evidence type="ECO:0000256" key="1">
    <source>
        <dbReference type="SAM" id="SignalP"/>
    </source>
</evidence>
<keyword evidence="3" id="KW-1185">Reference proteome</keyword>
<protein>
    <submittedName>
        <fullName evidence="2">TorF family putative porin</fullName>
    </submittedName>
</protein>
<sequence length="266" mass="28643">MNTLLNVVGAALAAISITFGSAVAADMPEAIDATKPNFDIAFGVRGMSEYMVRGVAQTSRDPAIQGYAEAQAFDWVYAGVLATSVNFGGASDPSAEFDLYGGLRHSFGALTLDAGYVWVAFSGSAKGVKDLEYGKVYGVASYAVTDQFTVGANIFYGSNFINFGPEVVHSTAFAKYTFTPLINRPDIGAYVSGSFSKQWTTQNFVKDYLYWDAGAGVSYKAVTLDLRYSDTNLSKRDCLGYIGNRDWCGSRLLATLSFDTSLNKLK</sequence>
<reference evidence="3" key="1">
    <citation type="journal article" date="2019" name="Int. J. Syst. Evol. Microbiol.">
        <title>The Global Catalogue of Microorganisms (GCM) 10K type strain sequencing project: providing services to taxonomists for standard genome sequencing and annotation.</title>
        <authorList>
            <consortium name="The Broad Institute Genomics Platform"/>
            <consortium name="The Broad Institute Genome Sequencing Center for Infectious Disease"/>
            <person name="Wu L."/>
            <person name="Ma J."/>
        </authorList>
    </citation>
    <scope>NUCLEOTIDE SEQUENCE [LARGE SCALE GENOMIC DNA]</scope>
    <source>
        <strain evidence="3">CCUG 61696</strain>
    </source>
</reference>
<dbReference type="NCBIfam" id="TIGR02001">
    <property type="entry name" value="gcw_chp"/>
    <property type="match status" value="1"/>
</dbReference>
<organism evidence="2 3">
    <name type="scientific">Methylopila musalis</name>
    <dbReference type="NCBI Taxonomy" id="1134781"/>
    <lineage>
        <taxon>Bacteria</taxon>
        <taxon>Pseudomonadati</taxon>
        <taxon>Pseudomonadota</taxon>
        <taxon>Alphaproteobacteria</taxon>
        <taxon>Hyphomicrobiales</taxon>
        <taxon>Methylopilaceae</taxon>
        <taxon>Methylopila</taxon>
    </lineage>
</organism>
<name>A0ABW3Z5V1_9HYPH</name>
<feature type="chain" id="PRO_5046322442" evidence="1">
    <location>
        <begin position="25"/>
        <end position="266"/>
    </location>
</feature>
<proteinExistence type="predicted"/>
<evidence type="ECO:0000313" key="3">
    <source>
        <dbReference type="Proteomes" id="UP001597171"/>
    </source>
</evidence>
<dbReference type="Pfam" id="PF09694">
    <property type="entry name" value="Gcw_chp"/>
    <property type="match status" value="1"/>
</dbReference>
<dbReference type="InterPro" id="IPR010239">
    <property type="entry name" value="CHP02001"/>
</dbReference>
<evidence type="ECO:0000313" key="2">
    <source>
        <dbReference type="EMBL" id="MFD1331225.1"/>
    </source>
</evidence>
<comment type="caution">
    <text evidence="2">The sequence shown here is derived from an EMBL/GenBank/DDBJ whole genome shotgun (WGS) entry which is preliminary data.</text>
</comment>
<feature type="signal peptide" evidence="1">
    <location>
        <begin position="1"/>
        <end position="24"/>
    </location>
</feature>
<dbReference type="Proteomes" id="UP001597171">
    <property type="component" value="Unassembled WGS sequence"/>
</dbReference>
<gene>
    <name evidence="2" type="ORF">ACFQ4O_04370</name>
</gene>
<accession>A0ABW3Z5V1</accession>
<dbReference type="RefSeq" id="WP_378774428.1">
    <property type="nucleotide sequence ID" value="NZ_JBHTMX010000018.1"/>
</dbReference>